<accession>A0A131ZX69</accession>
<keyword evidence="5" id="KW-0472">Membrane</keyword>
<dbReference type="PANTHER" id="PTHR43568:SF1">
    <property type="entry name" value="P PROTEIN"/>
    <property type="match status" value="1"/>
</dbReference>
<keyword evidence="3" id="KW-0812">Transmembrane</keyword>
<sequence>MTMRIIPMISFIFIQEKKENWTNVAMHDKLPAYIDLSQSFDLMFPVWKLRARGAFLPREYRHLTNYSIIFTIVQLLNETNSNPQQQSYRVVKRPWAVPIAPTNIDQNIPIKEIEHTFKLTRGDVFDQNYHYRLRIDTNSKESIGITLTMSGFSELSADGIILAASVLIFLYILIIFEIVNRTLAAMLGATAAITCLTLIRDRPSLAKVVSWLDVETLSLLFGMMILVAILCETGFFDYVAVVAFRLAKGRTWPLIFTLCFFTGVMSAFLDNVTTILLMTPVTIRLCEIKNIEPKHVLISLVIISNIGGAATPVGDPPNVIIISSASIQQQGINFGRFTLHMFPGIIISFLATLCYIRIYYRDIAKFEFQDSTNDDGTKKHLWNERRVFRSSDELKREIEVWKRACNSIVGYSRDENSVRAVLNRKVETLETILQQHCYETVPPEDNYRSVLNELEQKYKIQDWPLLIKSIMVMSMVITLFFLQSIPNLDLSLGWIAIFGSILLLVLSDRHELESILGRVEWSTLIFFAALFVVMEALAELKFLWWIGQLTQDFINSVPEESRLIVAILVFIWISALSSSFIDNIPLTTVMVKIIEDLAENNEFNIPLVPLIYALAFGACLGGNGTLIGASSNVVCSGVAEQHGYRFTFLDFFRIGFPIMLMTVAISTVYLIICHVVFQWNY</sequence>
<evidence type="ECO:0000259" key="6">
    <source>
        <dbReference type="Pfam" id="PF03600"/>
    </source>
</evidence>
<proteinExistence type="predicted"/>
<dbReference type="Proteomes" id="UP000616769">
    <property type="component" value="Unassembled WGS sequence"/>
</dbReference>
<dbReference type="InterPro" id="IPR051475">
    <property type="entry name" value="Diverse_Ion_Transporter"/>
</dbReference>
<reference evidence="7 8" key="1">
    <citation type="journal article" date="2015" name="Parasit. Vectors">
        <title>Draft genome of the scabies mite.</title>
        <authorList>
            <person name="Rider S.D.Jr."/>
            <person name="Morgan M.S."/>
            <person name="Arlian L.G."/>
        </authorList>
    </citation>
    <scope>NUCLEOTIDE SEQUENCE [LARGE SCALE GENOMIC DNA]</scope>
    <source>
        <strain evidence="7">Arlian Lab</strain>
    </source>
</reference>
<gene>
    <name evidence="7" type="ORF">QR98_0017010</name>
</gene>
<dbReference type="PANTHER" id="PTHR43568">
    <property type="entry name" value="P PROTEIN"/>
    <property type="match status" value="1"/>
</dbReference>
<dbReference type="OrthoDB" id="442352at2759"/>
<comment type="caution">
    <text evidence="7">The sequence shown here is derived from an EMBL/GenBank/DDBJ whole genome shotgun (WGS) entry which is preliminary data.</text>
</comment>
<comment type="subcellular location">
    <subcellularLocation>
        <location evidence="1">Membrane</location>
        <topology evidence="1">Multi-pass membrane protein</topology>
    </subcellularLocation>
</comment>
<dbReference type="Pfam" id="PF03600">
    <property type="entry name" value="CitMHS"/>
    <property type="match status" value="1"/>
</dbReference>
<dbReference type="AlphaFoldDB" id="A0A131ZX69"/>
<dbReference type="EMBL" id="JXLN01004485">
    <property type="protein sequence ID" value="KPM03271.1"/>
    <property type="molecule type" value="Genomic_DNA"/>
</dbReference>
<dbReference type="GO" id="GO:0055085">
    <property type="term" value="P:transmembrane transport"/>
    <property type="evidence" value="ECO:0007669"/>
    <property type="project" value="InterPro"/>
</dbReference>
<dbReference type="VEuPathDB" id="VectorBase:SSCA000559"/>
<dbReference type="InterPro" id="IPR004680">
    <property type="entry name" value="Cit_transptr-like_dom"/>
</dbReference>
<keyword evidence="2" id="KW-0813">Transport</keyword>
<evidence type="ECO:0000256" key="2">
    <source>
        <dbReference type="ARBA" id="ARBA00022448"/>
    </source>
</evidence>
<evidence type="ECO:0000313" key="7">
    <source>
        <dbReference type="EMBL" id="KPM03271.1"/>
    </source>
</evidence>
<evidence type="ECO:0000256" key="1">
    <source>
        <dbReference type="ARBA" id="ARBA00004141"/>
    </source>
</evidence>
<feature type="domain" description="Citrate transporter-like" evidence="6">
    <location>
        <begin position="171"/>
        <end position="617"/>
    </location>
</feature>
<evidence type="ECO:0000313" key="8">
    <source>
        <dbReference type="Proteomes" id="UP000616769"/>
    </source>
</evidence>
<evidence type="ECO:0000256" key="5">
    <source>
        <dbReference type="ARBA" id="ARBA00023136"/>
    </source>
</evidence>
<evidence type="ECO:0000256" key="3">
    <source>
        <dbReference type="ARBA" id="ARBA00022692"/>
    </source>
</evidence>
<protein>
    <submittedName>
        <fullName evidence="7">P protein-like protein</fullName>
    </submittedName>
</protein>
<organism evidence="7 8">
    <name type="scientific">Sarcoptes scabiei</name>
    <name type="common">Itch mite</name>
    <name type="synonym">Acarus scabiei</name>
    <dbReference type="NCBI Taxonomy" id="52283"/>
    <lineage>
        <taxon>Eukaryota</taxon>
        <taxon>Metazoa</taxon>
        <taxon>Ecdysozoa</taxon>
        <taxon>Arthropoda</taxon>
        <taxon>Chelicerata</taxon>
        <taxon>Arachnida</taxon>
        <taxon>Acari</taxon>
        <taxon>Acariformes</taxon>
        <taxon>Sarcoptiformes</taxon>
        <taxon>Astigmata</taxon>
        <taxon>Psoroptidia</taxon>
        <taxon>Sarcoptoidea</taxon>
        <taxon>Sarcoptidae</taxon>
        <taxon>Sarcoptinae</taxon>
        <taxon>Sarcoptes</taxon>
    </lineage>
</organism>
<keyword evidence="4" id="KW-1133">Transmembrane helix</keyword>
<dbReference type="GO" id="GO:0016020">
    <property type="term" value="C:membrane"/>
    <property type="evidence" value="ECO:0007669"/>
    <property type="project" value="UniProtKB-SubCell"/>
</dbReference>
<name>A0A131ZX69_SARSC</name>
<dbReference type="CDD" id="cd01116">
    <property type="entry name" value="P_permease"/>
    <property type="match status" value="1"/>
</dbReference>
<evidence type="ECO:0000256" key="4">
    <source>
        <dbReference type="ARBA" id="ARBA00022989"/>
    </source>
</evidence>